<dbReference type="InterPro" id="IPR006816">
    <property type="entry name" value="ELMO_dom"/>
</dbReference>
<dbReference type="InterPro" id="IPR011989">
    <property type="entry name" value="ARM-like"/>
</dbReference>
<organism evidence="6 7">
    <name type="scientific">Delphinapterus leucas</name>
    <name type="common">Beluga whale</name>
    <dbReference type="NCBI Taxonomy" id="9749"/>
    <lineage>
        <taxon>Eukaryota</taxon>
        <taxon>Metazoa</taxon>
        <taxon>Chordata</taxon>
        <taxon>Craniata</taxon>
        <taxon>Vertebrata</taxon>
        <taxon>Euteleostomi</taxon>
        <taxon>Mammalia</taxon>
        <taxon>Eutheria</taxon>
        <taxon>Laurasiatheria</taxon>
        <taxon>Artiodactyla</taxon>
        <taxon>Whippomorpha</taxon>
        <taxon>Cetacea</taxon>
        <taxon>Odontoceti</taxon>
        <taxon>Monodontidae</taxon>
        <taxon>Delphinapterus</taxon>
    </lineage>
</organism>
<comment type="function">
    <text evidence="4">Involved in cytoskeletal rearrangements required for phagocytosis of apoptotic cells and cell motility. Acts in association with DOCK1 and CRK. Was initially proposed to be required in complex with DOCK1 to activate Rac Rho small GTPases. May enhance the guanine nucleotide exchange factor (GEF) activity of DOCK1.</text>
</comment>
<dbReference type="CTD" id="79767"/>
<evidence type="ECO:0000259" key="5">
    <source>
        <dbReference type="PROSITE" id="PS51335"/>
    </source>
</evidence>
<evidence type="ECO:0000256" key="3">
    <source>
        <dbReference type="ARBA" id="ARBA00023036"/>
    </source>
</evidence>
<dbReference type="PANTHER" id="PTHR12771:SF16">
    <property type="entry name" value="ENGULFMENT AND CELL MOTILITY PROTEIN 3"/>
    <property type="match status" value="1"/>
</dbReference>
<dbReference type="Gene3D" id="1.25.10.10">
    <property type="entry name" value="Leucine-rich Repeat Variant"/>
    <property type="match status" value="1"/>
</dbReference>
<dbReference type="Pfam" id="PF11841">
    <property type="entry name" value="ELMO_ARM"/>
    <property type="match status" value="1"/>
</dbReference>
<keyword evidence="1" id="KW-0053">Apoptosis</keyword>
<dbReference type="PANTHER" id="PTHR12771">
    <property type="entry name" value="ENGULFMENT AND CELL MOTILITY"/>
    <property type="match status" value="1"/>
</dbReference>
<protein>
    <submittedName>
        <fullName evidence="7">Engulfment and cell motility protein 3 isoform X2</fullName>
    </submittedName>
</protein>
<dbReference type="InterPro" id="IPR011993">
    <property type="entry name" value="PH-like_dom_sf"/>
</dbReference>
<dbReference type="Proteomes" id="UP000248483">
    <property type="component" value="Unplaced"/>
</dbReference>
<dbReference type="GO" id="GO:0048870">
    <property type="term" value="P:cell motility"/>
    <property type="evidence" value="ECO:0007669"/>
    <property type="project" value="TreeGrafter"/>
</dbReference>
<dbReference type="InterPro" id="IPR016024">
    <property type="entry name" value="ARM-type_fold"/>
</dbReference>
<dbReference type="SUPFAM" id="SSF48371">
    <property type="entry name" value="ARM repeat"/>
    <property type="match status" value="1"/>
</dbReference>
<dbReference type="GO" id="GO:0006909">
    <property type="term" value="P:phagocytosis"/>
    <property type="evidence" value="ECO:0007669"/>
    <property type="project" value="UniProtKB-KW"/>
</dbReference>
<dbReference type="PROSITE" id="PS51335">
    <property type="entry name" value="ELMO"/>
    <property type="match status" value="1"/>
</dbReference>
<name>A0A2Y9NW11_DELLE</name>
<dbReference type="GO" id="GO:0017124">
    <property type="term" value="F:SH3 domain binding"/>
    <property type="evidence" value="ECO:0007669"/>
    <property type="project" value="UniProtKB-KW"/>
</dbReference>
<dbReference type="InterPro" id="IPR024574">
    <property type="entry name" value="ELMO_ARM"/>
</dbReference>
<dbReference type="Gene3D" id="2.30.29.30">
    <property type="entry name" value="Pleckstrin-homology domain (PH domain)/Phosphotyrosine-binding domain (PTB)"/>
    <property type="match status" value="1"/>
</dbReference>
<evidence type="ECO:0000256" key="4">
    <source>
        <dbReference type="ARBA" id="ARBA00024863"/>
    </source>
</evidence>
<dbReference type="Gene3D" id="6.10.250.810">
    <property type="match status" value="1"/>
</dbReference>
<reference evidence="7" key="1">
    <citation type="submission" date="2025-08" db="UniProtKB">
        <authorList>
            <consortium name="RefSeq"/>
        </authorList>
    </citation>
    <scope>IDENTIFICATION</scope>
    <source>
        <tissue evidence="7">Blood</tissue>
    </source>
</reference>
<accession>A0A2Y9NW11</accession>
<dbReference type="GeneID" id="111179644"/>
<dbReference type="GO" id="GO:0007015">
    <property type="term" value="P:actin filament organization"/>
    <property type="evidence" value="ECO:0007669"/>
    <property type="project" value="TreeGrafter"/>
</dbReference>
<keyword evidence="6" id="KW-1185">Reference proteome</keyword>
<dbReference type="GO" id="GO:0006915">
    <property type="term" value="P:apoptotic process"/>
    <property type="evidence" value="ECO:0007669"/>
    <property type="project" value="UniProtKB-KW"/>
</dbReference>
<dbReference type="RefSeq" id="XP_022439199.1">
    <property type="nucleotide sequence ID" value="XM_022583491.2"/>
</dbReference>
<gene>
    <name evidence="7" type="primary">ELMO3</name>
</gene>
<dbReference type="SUPFAM" id="SSF50729">
    <property type="entry name" value="PH domain-like"/>
    <property type="match status" value="1"/>
</dbReference>
<evidence type="ECO:0000313" key="7">
    <source>
        <dbReference type="RefSeq" id="XP_022439199.1"/>
    </source>
</evidence>
<sequence>MVPPRNVVKIAVQMRDAIPQLIQLDQAKPLAAVLKEVCDAWSLPHSERYALQFADGHRRYITENNRTEIKNGSILCLSTAPDLEAERLLRGLQSESCEGRREALQHLVLLAPDMTFTREVISRDGLQRLGSIIEDGDDLGEVLALALRAFLELMEHGVVSWETLSIPFVRKVVCYVNMNLMDASVQPLALGLLESVTLSSPALGQLVKSEVPLDRLLVHLQVMNQQLQTKAMALLTALLQGASAAERKHMLDYLWQRNLRQFIYKNIIHSAVPLGDEMAHHLYVLQALTLGLLEPRMRTPLDPYSQEQREQLQALRQAAFEPEGESLGTGLSADRRRSLCAREFRKLGFSVSDPYPAPCPCLKPGLLLFQRAGPFLSCLSPFPQNSNPAQDLERVPPGLLALDNMLYFSRHAPSAYSRFVLENSSREDKHECPFARSSIQLTVLLCELLHVGEPCSETAQDFSPMFFGQDQSFHELFCVSIQLLNKTWKEMRATQEDFDKVTQVVREQLARTLALKPSSLELFRTKVNALTYGEVLRLRQTERLHQEGTLAPPILELREKLKPELMGLIRQQRLLRLCEGTLFRKISSRRRQDKLWFCCLSPNHKVLQYGDVEEGVGPPAPESLPEQLPVADIRALLTGKDCPHVREKGSGKQNKDVCELAFSVSYDHGEEEAYLNFVAPSKREFHLWTDGLSALLGSPMGSEQTRLDLEQLLTMETKLRLLELENVPIPEQPPPVPPPPTNFNFCYDCSITEP</sequence>
<dbReference type="Pfam" id="PF16457">
    <property type="entry name" value="PH_12"/>
    <property type="match status" value="1"/>
</dbReference>
<keyword evidence="2" id="KW-0581">Phagocytosis</keyword>
<evidence type="ECO:0000313" key="6">
    <source>
        <dbReference type="Proteomes" id="UP000248483"/>
    </source>
</evidence>
<dbReference type="InterPro" id="IPR001849">
    <property type="entry name" value="PH_domain"/>
</dbReference>
<evidence type="ECO:0000256" key="2">
    <source>
        <dbReference type="ARBA" id="ARBA00022907"/>
    </source>
</evidence>
<dbReference type="Pfam" id="PF04727">
    <property type="entry name" value="ELMO_CED12"/>
    <property type="match status" value="2"/>
</dbReference>
<keyword evidence="3" id="KW-0729">SH3-binding</keyword>
<dbReference type="InterPro" id="IPR050868">
    <property type="entry name" value="ELMO_domain-containing"/>
</dbReference>
<evidence type="ECO:0000256" key="1">
    <source>
        <dbReference type="ARBA" id="ARBA00022703"/>
    </source>
</evidence>
<dbReference type="CDD" id="cd13359">
    <property type="entry name" value="PH_ELMO1_CED-12"/>
    <property type="match status" value="1"/>
</dbReference>
<dbReference type="AlphaFoldDB" id="A0A2Y9NW11"/>
<proteinExistence type="predicted"/>
<feature type="domain" description="ELMO" evidence="5">
    <location>
        <begin position="307"/>
        <end position="513"/>
    </location>
</feature>